<protein>
    <submittedName>
        <fullName evidence="5">DNA-binding transcriptional regulator, GntR family</fullName>
    </submittedName>
</protein>
<dbReference type="PANTHER" id="PTHR43537">
    <property type="entry name" value="TRANSCRIPTIONAL REGULATOR, GNTR FAMILY"/>
    <property type="match status" value="1"/>
</dbReference>
<dbReference type="EMBL" id="FNDT01000006">
    <property type="protein sequence ID" value="SDI09603.1"/>
    <property type="molecule type" value="Genomic_DNA"/>
</dbReference>
<dbReference type="InterPro" id="IPR011711">
    <property type="entry name" value="GntR_C"/>
</dbReference>
<name>A0A1G8HSH4_9MICC</name>
<dbReference type="SMART" id="SM00345">
    <property type="entry name" value="HTH_GNTR"/>
    <property type="match status" value="1"/>
</dbReference>
<evidence type="ECO:0000313" key="6">
    <source>
        <dbReference type="Proteomes" id="UP000199258"/>
    </source>
</evidence>
<keyword evidence="1" id="KW-0805">Transcription regulation</keyword>
<organism evidence="5 6">
    <name type="scientific">Arthrobacter subterraneus</name>
    <dbReference type="NCBI Taxonomy" id="335973"/>
    <lineage>
        <taxon>Bacteria</taxon>
        <taxon>Bacillati</taxon>
        <taxon>Actinomycetota</taxon>
        <taxon>Actinomycetes</taxon>
        <taxon>Micrococcales</taxon>
        <taxon>Micrococcaceae</taxon>
        <taxon>Arthrobacter</taxon>
    </lineage>
</organism>
<dbReference type="Gene3D" id="1.20.120.530">
    <property type="entry name" value="GntR ligand-binding domain-like"/>
    <property type="match status" value="1"/>
</dbReference>
<evidence type="ECO:0000256" key="1">
    <source>
        <dbReference type="ARBA" id="ARBA00023015"/>
    </source>
</evidence>
<dbReference type="RefSeq" id="WP_245702766.1">
    <property type="nucleotide sequence ID" value="NZ_FNDT01000006.1"/>
</dbReference>
<evidence type="ECO:0000256" key="2">
    <source>
        <dbReference type="ARBA" id="ARBA00023125"/>
    </source>
</evidence>
<dbReference type="STRING" id="335973.SAMN04488693_10611"/>
<keyword evidence="3" id="KW-0804">Transcription</keyword>
<feature type="domain" description="HTH gntR-type" evidence="4">
    <location>
        <begin position="13"/>
        <end position="80"/>
    </location>
</feature>
<sequence length="239" mass="25802">MTDNGSGSASARRQLSDKASSYVRGLVMSGELRPGSLVRPETIGAALGISTTPSREALQALRVEGFLELVPRRGFIVAPLTGQDIRDLFTVQSLIGGELAARAARNAASESLAELEALHHELIAAAARNNLALLEEKNHAFHRQINRMAASRKMSWALGLVARYVPRRFYSAIEGWPQATVADHEALLEGIRHRDPEAARLAMENHIVHAGELLATHFDGRIGRSPHSAGDAGADQLAR</sequence>
<keyword evidence="6" id="KW-1185">Reference proteome</keyword>
<keyword evidence="2 5" id="KW-0238">DNA-binding</keyword>
<evidence type="ECO:0000259" key="4">
    <source>
        <dbReference type="PROSITE" id="PS50949"/>
    </source>
</evidence>
<dbReference type="SUPFAM" id="SSF48008">
    <property type="entry name" value="GntR ligand-binding domain-like"/>
    <property type="match status" value="1"/>
</dbReference>
<evidence type="ECO:0000256" key="3">
    <source>
        <dbReference type="ARBA" id="ARBA00023163"/>
    </source>
</evidence>
<reference evidence="5 6" key="1">
    <citation type="submission" date="2016-10" db="EMBL/GenBank/DDBJ databases">
        <authorList>
            <person name="de Groot N.N."/>
        </authorList>
    </citation>
    <scope>NUCLEOTIDE SEQUENCE [LARGE SCALE GENOMIC DNA]</scope>
    <source>
        <strain evidence="5 6">NP_1H</strain>
    </source>
</reference>
<dbReference type="GO" id="GO:0003677">
    <property type="term" value="F:DNA binding"/>
    <property type="evidence" value="ECO:0007669"/>
    <property type="project" value="UniProtKB-KW"/>
</dbReference>
<dbReference type="PANTHER" id="PTHR43537:SF24">
    <property type="entry name" value="GLUCONATE OPERON TRANSCRIPTIONAL REPRESSOR"/>
    <property type="match status" value="1"/>
</dbReference>
<dbReference type="InterPro" id="IPR036390">
    <property type="entry name" value="WH_DNA-bd_sf"/>
</dbReference>
<evidence type="ECO:0000313" key="5">
    <source>
        <dbReference type="EMBL" id="SDI09603.1"/>
    </source>
</evidence>
<dbReference type="Gene3D" id="1.10.10.10">
    <property type="entry name" value="Winged helix-like DNA-binding domain superfamily/Winged helix DNA-binding domain"/>
    <property type="match status" value="1"/>
</dbReference>
<dbReference type="SMART" id="SM00895">
    <property type="entry name" value="FCD"/>
    <property type="match status" value="1"/>
</dbReference>
<dbReference type="SUPFAM" id="SSF46785">
    <property type="entry name" value="Winged helix' DNA-binding domain"/>
    <property type="match status" value="1"/>
</dbReference>
<dbReference type="InterPro" id="IPR036388">
    <property type="entry name" value="WH-like_DNA-bd_sf"/>
</dbReference>
<dbReference type="PROSITE" id="PS50949">
    <property type="entry name" value="HTH_GNTR"/>
    <property type="match status" value="1"/>
</dbReference>
<gene>
    <name evidence="5" type="ORF">SAMN04488693_10611</name>
</gene>
<dbReference type="AlphaFoldDB" id="A0A1G8HSH4"/>
<dbReference type="Proteomes" id="UP000199258">
    <property type="component" value="Unassembled WGS sequence"/>
</dbReference>
<dbReference type="InterPro" id="IPR008920">
    <property type="entry name" value="TF_FadR/GntR_C"/>
</dbReference>
<dbReference type="Pfam" id="PF00392">
    <property type="entry name" value="GntR"/>
    <property type="match status" value="1"/>
</dbReference>
<dbReference type="Pfam" id="PF07729">
    <property type="entry name" value="FCD"/>
    <property type="match status" value="1"/>
</dbReference>
<dbReference type="InterPro" id="IPR000524">
    <property type="entry name" value="Tscrpt_reg_HTH_GntR"/>
</dbReference>
<accession>A0A1G8HSH4</accession>
<proteinExistence type="predicted"/>
<dbReference type="GO" id="GO:0003700">
    <property type="term" value="F:DNA-binding transcription factor activity"/>
    <property type="evidence" value="ECO:0007669"/>
    <property type="project" value="InterPro"/>
</dbReference>